<dbReference type="EMBL" id="JAIWYP010000004">
    <property type="protein sequence ID" value="KAH3842937.1"/>
    <property type="molecule type" value="Genomic_DNA"/>
</dbReference>
<dbReference type="AlphaFoldDB" id="A0A9D4KPF8"/>
<name>A0A9D4KPF8_DREPO</name>
<dbReference type="Proteomes" id="UP000828390">
    <property type="component" value="Unassembled WGS sequence"/>
</dbReference>
<evidence type="ECO:0000313" key="1">
    <source>
        <dbReference type="EMBL" id="KAH3842937.1"/>
    </source>
</evidence>
<proteinExistence type="predicted"/>
<evidence type="ECO:0000313" key="2">
    <source>
        <dbReference type="Proteomes" id="UP000828390"/>
    </source>
</evidence>
<accession>A0A9D4KPF8</accession>
<comment type="caution">
    <text evidence="1">The sequence shown here is derived from an EMBL/GenBank/DDBJ whole genome shotgun (WGS) entry which is preliminary data.</text>
</comment>
<gene>
    <name evidence="1" type="ORF">DPMN_116443</name>
</gene>
<sequence>MALSRICVFSFEFRRLKQATAQSTVYNNSFYPRTISQWNQLPILVTDSTCLEGFKTALVQLRASPSRTA</sequence>
<keyword evidence="2" id="KW-1185">Reference proteome</keyword>
<organism evidence="1 2">
    <name type="scientific">Dreissena polymorpha</name>
    <name type="common">Zebra mussel</name>
    <name type="synonym">Mytilus polymorpha</name>
    <dbReference type="NCBI Taxonomy" id="45954"/>
    <lineage>
        <taxon>Eukaryota</taxon>
        <taxon>Metazoa</taxon>
        <taxon>Spiralia</taxon>
        <taxon>Lophotrochozoa</taxon>
        <taxon>Mollusca</taxon>
        <taxon>Bivalvia</taxon>
        <taxon>Autobranchia</taxon>
        <taxon>Heteroconchia</taxon>
        <taxon>Euheterodonta</taxon>
        <taxon>Imparidentia</taxon>
        <taxon>Neoheterodontei</taxon>
        <taxon>Myida</taxon>
        <taxon>Dreissenoidea</taxon>
        <taxon>Dreissenidae</taxon>
        <taxon>Dreissena</taxon>
    </lineage>
</organism>
<reference evidence="1" key="2">
    <citation type="submission" date="2020-11" db="EMBL/GenBank/DDBJ databases">
        <authorList>
            <person name="McCartney M.A."/>
            <person name="Auch B."/>
            <person name="Kono T."/>
            <person name="Mallez S."/>
            <person name="Becker A."/>
            <person name="Gohl D.M."/>
            <person name="Silverstein K.A.T."/>
            <person name="Koren S."/>
            <person name="Bechman K.B."/>
            <person name="Herman A."/>
            <person name="Abrahante J.E."/>
            <person name="Garbe J."/>
        </authorList>
    </citation>
    <scope>NUCLEOTIDE SEQUENCE</scope>
    <source>
        <strain evidence="1">Duluth1</strain>
        <tissue evidence="1">Whole animal</tissue>
    </source>
</reference>
<protein>
    <submittedName>
        <fullName evidence="1">Uncharacterized protein</fullName>
    </submittedName>
</protein>
<reference evidence="1" key="1">
    <citation type="journal article" date="2019" name="bioRxiv">
        <title>The Genome of the Zebra Mussel, Dreissena polymorpha: A Resource for Invasive Species Research.</title>
        <authorList>
            <person name="McCartney M.A."/>
            <person name="Auch B."/>
            <person name="Kono T."/>
            <person name="Mallez S."/>
            <person name="Zhang Y."/>
            <person name="Obille A."/>
            <person name="Becker A."/>
            <person name="Abrahante J.E."/>
            <person name="Garbe J."/>
            <person name="Badalamenti J.P."/>
            <person name="Herman A."/>
            <person name="Mangelson H."/>
            <person name="Liachko I."/>
            <person name="Sullivan S."/>
            <person name="Sone E.D."/>
            <person name="Koren S."/>
            <person name="Silverstein K.A.T."/>
            <person name="Beckman K.B."/>
            <person name="Gohl D.M."/>
        </authorList>
    </citation>
    <scope>NUCLEOTIDE SEQUENCE</scope>
    <source>
        <strain evidence="1">Duluth1</strain>
        <tissue evidence="1">Whole animal</tissue>
    </source>
</reference>